<comment type="caution">
    <text evidence="6">The sequence shown here is derived from an EMBL/GenBank/DDBJ whole genome shotgun (WGS) entry which is preliminary data.</text>
</comment>
<evidence type="ECO:0000256" key="4">
    <source>
        <dbReference type="SAM" id="MobiDB-lite"/>
    </source>
</evidence>
<dbReference type="Pfam" id="PF00929">
    <property type="entry name" value="RNase_T"/>
    <property type="match status" value="1"/>
</dbReference>
<evidence type="ECO:0000313" key="6">
    <source>
        <dbReference type="EMBL" id="PKB99707.1"/>
    </source>
</evidence>
<keyword evidence="2" id="KW-0378">Hydrolase</keyword>
<evidence type="ECO:0000259" key="5">
    <source>
        <dbReference type="SMART" id="SM00479"/>
    </source>
</evidence>
<sequence>MINNKSSEDISNDKSFNEKNEEGVTKIKKEQPFQYYLCFDVEATCEKGGGFDYKNEIIEFPIILLEGNTFEIVEIFHSYVKPSVKPILSDFCKELTGISQTTIDVSPSFPEVLIKFQEFLHKYQLFYENTCAFITDGPWDIRDFVRKQCTISQIDRPSYFSIPWVDIRALFSKFYNCERTNIDGMLTRYGLEFVGHKHSGIDDVKNLTIIAKRMWEDGVIFNVNDDFPKWKENRKSKKRGEKRGKGKETNVS</sequence>
<dbReference type="EMBL" id="LLXJ01002100">
    <property type="protein sequence ID" value="PKB99707.1"/>
    <property type="molecule type" value="Genomic_DNA"/>
</dbReference>
<evidence type="ECO:0000256" key="1">
    <source>
        <dbReference type="ARBA" id="ARBA00022722"/>
    </source>
</evidence>
<dbReference type="GO" id="GO:0003676">
    <property type="term" value="F:nucleic acid binding"/>
    <property type="evidence" value="ECO:0007669"/>
    <property type="project" value="InterPro"/>
</dbReference>
<feature type="region of interest" description="Disordered" evidence="4">
    <location>
        <begin position="230"/>
        <end position="252"/>
    </location>
</feature>
<dbReference type="SUPFAM" id="SSF53098">
    <property type="entry name" value="Ribonuclease H-like"/>
    <property type="match status" value="1"/>
</dbReference>
<reference evidence="6 7" key="2">
    <citation type="submission" date="2017-09" db="EMBL/GenBank/DDBJ databases">
        <title>Extensive intraspecific genome diversity in a model arbuscular mycorrhizal fungus.</title>
        <authorList>
            <person name="Chen E.C."/>
            <person name="Morin E."/>
            <person name="Beaudet D."/>
            <person name="Noel J."/>
            <person name="Ndikumana S."/>
            <person name="Charron P."/>
            <person name="St-Onge C."/>
            <person name="Giorgi J."/>
            <person name="Grigoriev I.V."/>
            <person name="Roux C."/>
            <person name="Martin F.M."/>
            <person name="Corradi N."/>
        </authorList>
    </citation>
    <scope>NUCLEOTIDE SEQUENCE [LARGE SCALE GENOMIC DNA]</scope>
    <source>
        <strain evidence="6 7">A5</strain>
    </source>
</reference>
<reference evidence="6 7" key="1">
    <citation type="submission" date="2016-04" db="EMBL/GenBank/DDBJ databases">
        <title>Genome analyses suggest a sexual origin of heterokaryosis in a supposedly ancient asexual fungus.</title>
        <authorList>
            <person name="Ropars J."/>
            <person name="Sedzielewska K."/>
            <person name="Noel J."/>
            <person name="Charron P."/>
            <person name="Farinelli L."/>
            <person name="Marton T."/>
            <person name="Kruger M."/>
            <person name="Pelin A."/>
            <person name="Brachmann A."/>
            <person name="Corradi N."/>
        </authorList>
    </citation>
    <scope>NUCLEOTIDE SEQUENCE [LARGE SCALE GENOMIC DNA]</scope>
    <source>
        <strain evidence="6 7">A5</strain>
    </source>
</reference>
<protein>
    <recommendedName>
        <fullName evidence="5">Exonuclease domain-containing protein</fullName>
    </recommendedName>
</protein>
<organism evidence="6 7">
    <name type="scientific">Rhizophagus irregularis</name>
    <dbReference type="NCBI Taxonomy" id="588596"/>
    <lineage>
        <taxon>Eukaryota</taxon>
        <taxon>Fungi</taxon>
        <taxon>Fungi incertae sedis</taxon>
        <taxon>Mucoromycota</taxon>
        <taxon>Glomeromycotina</taxon>
        <taxon>Glomeromycetes</taxon>
        <taxon>Glomerales</taxon>
        <taxon>Glomeraceae</taxon>
        <taxon>Rhizophagus</taxon>
    </lineage>
</organism>
<evidence type="ECO:0000256" key="3">
    <source>
        <dbReference type="ARBA" id="ARBA00022839"/>
    </source>
</evidence>
<dbReference type="AlphaFoldDB" id="A0A2N0NYQ6"/>
<dbReference type="PANTHER" id="PTHR23044">
    <property type="entry name" value="3'-5' EXONUCLEASE ERI1-RELATED"/>
    <property type="match status" value="1"/>
</dbReference>
<dbReference type="InterPro" id="IPR012337">
    <property type="entry name" value="RNaseH-like_sf"/>
</dbReference>
<evidence type="ECO:0000256" key="2">
    <source>
        <dbReference type="ARBA" id="ARBA00022801"/>
    </source>
</evidence>
<dbReference type="Gene3D" id="3.30.420.10">
    <property type="entry name" value="Ribonuclease H-like superfamily/Ribonuclease H"/>
    <property type="match status" value="1"/>
</dbReference>
<dbReference type="PANTHER" id="PTHR23044:SF61">
    <property type="entry name" value="3'-5' EXORIBONUCLEASE 1-RELATED"/>
    <property type="match status" value="1"/>
</dbReference>
<feature type="compositionally biased region" description="Basic residues" evidence="4">
    <location>
        <begin position="234"/>
        <end position="245"/>
    </location>
</feature>
<dbReference type="VEuPathDB" id="FungiDB:FUN_002234"/>
<dbReference type="VEuPathDB" id="FungiDB:RhiirFUN_002294"/>
<dbReference type="InterPro" id="IPR013520">
    <property type="entry name" value="Ribonucl_H"/>
</dbReference>
<evidence type="ECO:0000313" key="7">
    <source>
        <dbReference type="Proteomes" id="UP000232722"/>
    </source>
</evidence>
<name>A0A2N0NYQ6_9GLOM</name>
<accession>A0A2N0NYQ6</accession>
<gene>
    <name evidence="6" type="ORF">RhiirA5_382992</name>
</gene>
<dbReference type="GO" id="GO:0000175">
    <property type="term" value="F:3'-5'-RNA exonuclease activity"/>
    <property type="evidence" value="ECO:0007669"/>
    <property type="project" value="InterPro"/>
</dbReference>
<dbReference type="InterPro" id="IPR047201">
    <property type="entry name" value="ERI-1_3'hExo-like"/>
</dbReference>
<dbReference type="CDD" id="cd06133">
    <property type="entry name" value="ERI-1_3'hExo_like"/>
    <property type="match status" value="1"/>
</dbReference>
<dbReference type="InterPro" id="IPR036397">
    <property type="entry name" value="RNaseH_sf"/>
</dbReference>
<keyword evidence="1" id="KW-0540">Nuclease</keyword>
<dbReference type="SMART" id="SM00479">
    <property type="entry name" value="EXOIII"/>
    <property type="match status" value="1"/>
</dbReference>
<feature type="domain" description="Exonuclease" evidence="5">
    <location>
        <begin position="35"/>
        <end position="220"/>
    </location>
</feature>
<proteinExistence type="predicted"/>
<keyword evidence="3" id="KW-0269">Exonuclease</keyword>
<dbReference type="VEuPathDB" id="FungiDB:RhiirA1_372369"/>
<dbReference type="InterPro" id="IPR051274">
    <property type="entry name" value="3-5_Exoribonuclease"/>
</dbReference>
<dbReference type="Proteomes" id="UP000232722">
    <property type="component" value="Unassembled WGS sequence"/>
</dbReference>